<keyword evidence="8" id="KW-1185">Reference proteome</keyword>
<proteinExistence type="predicted"/>
<feature type="domain" description="CHORD" evidence="5">
    <location>
        <begin position="253"/>
        <end position="313"/>
    </location>
</feature>
<gene>
    <name evidence="6" type="ORF">PCAL00307_LOCUS13119</name>
    <name evidence="7" type="ORF">PECAL_5P21510</name>
</gene>
<evidence type="ECO:0000313" key="8">
    <source>
        <dbReference type="Proteomes" id="UP000789595"/>
    </source>
</evidence>
<keyword evidence="3" id="KW-0862">Zinc</keyword>
<dbReference type="EMBL" id="HBIW01015221">
    <property type="protein sequence ID" value="CAE0697683.1"/>
    <property type="molecule type" value="Transcribed_RNA"/>
</dbReference>
<dbReference type="PANTHER" id="PTHR46983">
    <property type="entry name" value="CYSTEINE AND HISTIDINE-RICH DOMAIN-CONTAINING PROTEIN 1"/>
    <property type="match status" value="1"/>
</dbReference>
<evidence type="ECO:0000256" key="4">
    <source>
        <dbReference type="SAM" id="MobiDB-lite"/>
    </source>
</evidence>
<feature type="region of interest" description="Disordered" evidence="4">
    <location>
        <begin position="216"/>
        <end position="240"/>
    </location>
</feature>
<dbReference type="GO" id="GO:0046872">
    <property type="term" value="F:metal ion binding"/>
    <property type="evidence" value="ECO:0007669"/>
    <property type="project" value="UniProtKB-KW"/>
</dbReference>
<feature type="domain" description="CHORD" evidence="5">
    <location>
        <begin position="127"/>
        <end position="187"/>
    </location>
</feature>
<dbReference type="Pfam" id="PF04968">
    <property type="entry name" value="CHORD"/>
    <property type="match status" value="2"/>
</dbReference>
<evidence type="ECO:0000256" key="2">
    <source>
        <dbReference type="ARBA" id="ARBA00022737"/>
    </source>
</evidence>
<dbReference type="Proteomes" id="UP000789595">
    <property type="component" value="Unassembled WGS sequence"/>
</dbReference>
<evidence type="ECO:0000313" key="7">
    <source>
        <dbReference type="EMBL" id="CAH0377614.1"/>
    </source>
</evidence>
<dbReference type="PROSITE" id="PS51401">
    <property type="entry name" value="CHORD"/>
    <property type="match status" value="2"/>
</dbReference>
<evidence type="ECO:0000256" key="3">
    <source>
        <dbReference type="ARBA" id="ARBA00022833"/>
    </source>
</evidence>
<reference evidence="7" key="2">
    <citation type="submission" date="2021-11" db="EMBL/GenBank/DDBJ databases">
        <authorList>
            <consortium name="Genoscope - CEA"/>
            <person name="William W."/>
        </authorList>
    </citation>
    <scope>NUCLEOTIDE SEQUENCE</scope>
</reference>
<keyword evidence="2" id="KW-0677">Repeat</keyword>
<dbReference type="AlphaFoldDB" id="A0A7S3ZY71"/>
<name>A0A7S3ZY71_9STRA</name>
<dbReference type="InterPro" id="IPR007051">
    <property type="entry name" value="CHORD_dom"/>
</dbReference>
<protein>
    <recommendedName>
        <fullName evidence="5">CHORD domain-containing protein</fullName>
    </recommendedName>
</protein>
<dbReference type="EMBL" id="CAKKNE010000005">
    <property type="protein sequence ID" value="CAH0377614.1"/>
    <property type="molecule type" value="Genomic_DNA"/>
</dbReference>
<dbReference type="InterPro" id="IPR039790">
    <property type="entry name" value="CHRD1"/>
</dbReference>
<accession>A0A7S3ZY71</accession>
<evidence type="ECO:0000256" key="1">
    <source>
        <dbReference type="ARBA" id="ARBA00022723"/>
    </source>
</evidence>
<reference evidence="6" key="1">
    <citation type="submission" date="2021-01" db="EMBL/GenBank/DDBJ databases">
        <authorList>
            <person name="Corre E."/>
            <person name="Pelletier E."/>
            <person name="Niang G."/>
            <person name="Scheremetjew M."/>
            <person name="Finn R."/>
            <person name="Kale V."/>
            <person name="Holt S."/>
            <person name="Cochrane G."/>
            <person name="Meng A."/>
            <person name="Brown T."/>
            <person name="Cohen L."/>
        </authorList>
    </citation>
    <scope>NUCLEOTIDE SEQUENCE</scope>
    <source>
        <strain evidence="6">CCMP1756</strain>
    </source>
</reference>
<evidence type="ECO:0000313" key="6">
    <source>
        <dbReference type="EMBL" id="CAE0697683.1"/>
    </source>
</evidence>
<keyword evidence="1" id="KW-0479">Metal-binding</keyword>
<sequence>MATKKLIVYVKHEEGDESRHLNTKFTVPKSWRPGPVEKLLAFAVDTYNGKHADTPLAKDGVHFELEGETLGLEDVVEQCIQPKAELLIVSGPSPAIGSARQKIIDEEKRKADEAEAKRKWAEGKVKCQNFGCAQLFDPNDNPEGSCKHHVGPPFFHDCNKGWTCCKGKTAMDWDDFQKLPTCAVGRHSATPPKAPEKPKPTCVPCAPVPTKSIENYNQNEGKEAPTGAKSFARATGTKAKPKVTRYEDGTYRCQNKGCQARFRPEDNHAKACTYHKGTPVFHETLKWWGCCPNSKKMDFDDFLAVPGCASGPHWTGEGDPPQIEEIISMSEEGFDLG</sequence>
<evidence type="ECO:0000259" key="5">
    <source>
        <dbReference type="PROSITE" id="PS51401"/>
    </source>
</evidence>
<dbReference type="OrthoDB" id="10261079at2759"/>
<dbReference type="PANTHER" id="PTHR46983:SF3">
    <property type="entry name" value="CHPADIPLOID STATE MAINTENANCE PROTEIN CHPA"/>
    <property type="match status" value="1"/>
</dbReference>
<organism evidence="6">
    <name type="scientific">Pelagomonas calceolata</name>
    <dbReference type="NCBI Taxonomy" id="35677"/>
    <lineage>
        <taxon>Eukaryota</taxon>
        <taxon>Sar</taxon>
        <taxon>Stramenopiles</taxon>
        <taxon>Ochrophyta</taxon>
        <taxon>Pelagophyceae</taxon>
        <taxon>Pelagomonadales</taxon>
        <taxon>Pelagomonadaceae</taxon>
        <taxon>Pelagomonas</taxon>
    </lineage>
</organism>
<dbReference type="Gene3D" id="4.10.1130.20">
    <property type="match status" value="2"/>
</dbReference>